<dbReference type="AlphaFoldDB" id="A0A397T8S7"/>
<keyword evidence="2" id="KW-1185">Reference proteome</keyword>
<dbReference type="InterPro" id="IPR011009">
    <property type="entry name" value="Kinase-like_dom_sf"/>
</dbReference>
<evidence type="ECO:0000313" key="1">
    <source>
        <dbReference type="EMBL" id="RIA94643.1"/>
    </source>
</evidence>
<sequence length="375" mass="43046">MSTSTSTIFTNIDNLPFTCDEKTEIRVFFTDRDATKVEEILSTITKVEEKVDYLKKYIKSRAILKQACDLKSQPLLRKLPVVANKEIKSSRLKDFISTSEDERQSDIAIRISNALCNSMDRDFLNITSESMMHYLYDSLISIPLTTVSKYLNGNLLIEVDRDKADPGSTTIDTKRPDFLCWTSNLLLFKGEEKASTDDFGLSVNELIYKFYSIDPILFEDSKKNNMLTCLVPLTDKLDASNPIGKSAITFYDDLVEKQVSKADLPYAENFTSRVEFLSGMYEYAKSYEGLIQRLDHLHNGDYVHRDIRLSNIVYVPDYNEPFRYVLIDFEHGGFHNEKVPGGLLLRGWVMQPLARMADTQNILIFTSWKIIGKFQ</sequence>
<dbReference type="Gene3D" id="1.10.510.10">
    <property type="entry name" value="Transferase(Phosphotransferase) domain 1"/>
    <property type="match status" value="1"/>
</dbReference>
<dbReference type="Proteomes" id="UP000265703">
    <property type="component" value="Unassembled WGS sequence"/>
</dbReference>
<comment type="caution">
    <text evidence="1">The sequence shown here is derived from an EMBL/GenBank/DDBJ whole genome shotgun (WGS) entry which is preliminary data.</text>
</comment>
<dbReference type="OrthoDB" id="2438138at2759"/>
<dbReference type="SUPFAM" id="SSF56112">
    <property type="entry name" value="Protein kinase-like (PK-like)"/>
    <property type="match status" value="1"/>
</dbReference>
<reference evidence="1 2" key="1">
    <citation type="submission" date="2018-06" db="EMBL/GenBank/DDBJ databases">
        <title>Comparative genomics reveals the genomic features of Rhizophagus irregularis, R. cerebriforme, R. diaphanum and Gigaspora rosea, and their symbiotic lifestyle signature.</title>
        <authorList>
            <person name="Morin E."/>
            <person name="San Clemente H."/>
            <person name="Chen E.C.H."/>
            <person name="De La Providencia I."/>
            <person name="Hainaut M."/>
            <person name="Kuo A."/>
            <person name="Kohler A."/>
            <person name="Murat C."/>
            <person name="Tang N."/>
            <person name="Roy S."/>
            <person name="Loubradou J."/>
            <person name="Henrissat B."/>
            <person name="Grigoriev I.V."/>
            <person name="Corradi N."/>
            <person name="Roux C."/>
            <person name="Martin F.M."/>
        </authorList>
    </citation>
    <scope>NUCLEOTIDE SEQUENCE [LARGE SCALE GENOMIC DNA]</scope>
    <source>
        <strain evidence="1 2">DAOM 227022</strain>
    </source>
</reference>
<dbReference type="EMBL" id="QKYT01000076">
    <property type="protein sequence ID" value="RIA94643.1"/>
    <property type="molecule type" value="Genomic_DNA"/>
</dbReference>
<organism evidence="1 2">
    <name type="scientific">Glomus cerebriforme</name>
    <dbReference type="NCBI Taxonomy" id="658196"/>
    <lineage>
        <taxon>Eukaryota</taxon>
        <taxon>Fungi</taxon>
        <taxon>Fungi incertae sedis</taxon>
        <taxon>Mucoromycota</taxon>
        <taxon>Glomeromycotina</taxon>
        <taxon>Glomeromycetes</taxon>
        <taxon>Glomerales</taxon>
        <taxon>Glomeraceae</taxon>
        <taxon>Glomus</taxon>
    </lineage>
</organism>
<evidence type="ECO:0000313" key="2">
    <source>
        <dbReference type="Proteomes" id="UP000265703"/>
    </source>
</evidence>
<name>A0A397T8S7_9GLOM</name>
<proteinExistence type="predicted"/>
<protein>
    <submittedName>
        <fullName evidence="1">Uncharacterized protein</fullName>
    </submittedName>
</protein>
<accession>A0A397T8S7</accession>
<gene>
    <name evidence="1" type="ORF">C1645_817693</name>
</gene>